<keyword evidence="2" id="KW-0067">ATP-binding</keyword>
<keyword evidence="4" id="KW-1185">Reference proteome</keyword>
<dbReference type="PANTHER" id="PTHR10256:SF0">
    <property type="entry name" value="INACTIVE SELENIDE, WATER DIKINASE-LIKE PROTEIN-RELATED"/>
    <property type="match status" value="1"/>
</dbReference>
<dbReference type="InterPro" id="IPR004536">
    <property type="entry name" value="SPS/SelD"/>
</dbReference>
<evidence type="ECO:0000313" key="4">
    <source>
        <dbReference type="Proteomes" id="UP001319921"/>
    </source>
</evidence>
<keyword evidence="1" id="KW-0547">Nucleotide-binding</keyword>
<dbReference type="PANTHER" id="PTHR10256">
    <property type="entry name" value="SELENIDE, WATER DIKINASE"/>
    <property type="match status" value="1"/>
</dbReference>
<dbReference type="GeneID" id="68867027"/>
<proteinExistence type="predicted"/>
<dbReference type="EMBL" id="AP025226">
    <property type="protein sequence ID" value="BDB99284.1"/>
    <property type="molecule type" value="Genomic_DNA"/>
</dbReference>
<dbReference type="SUPFAM" id="SSF56042">
    <property type="entry name" value="PurM C-terminal domain-like"/>
    <property type="match status" value="1"/>
</dbReference>
<dbReference type="Proteomes" id="UP001319921">
    <property type="component" value="Chromosome"/>
</dbReference>
<protein>
    <submittedName>
        <fullName evidence="3">Selenophosphate synthetase</fullName>
    </submittedName>
</protein>
<dbReference type="AlphaFoldDB" id="A0AAQ4CU03"/>
<dbReference type="GO" id="GO:0005737">
    <property type="term" value="C:cytoplasm"/>
    <property type="evidence" value="ECO:0007669"/>
    <property type="project" value="TreeGrafter"/>
</dbReference>
<evidence type="ECO:0000256" key="2">
    <source>
        <dbReference type="ARBA" id="ARBA00022840"/>
    </source>
</evidence>
<dbReference type="NCBIfam" id="NF038049">
    <property type="entry name" value="SelD_rel_HyperS"/>
    <property type="match status" value="1"/>
</dbReference>
<evidence type="ECO:0000256" key="1">
    <source>
        <dbReference type="ARBA" id="ARBA00022741"/>
    </source>
</evidence>
<organism evidence="3 4">
    <name type="scientific">Saccharolobus caldissimus</name>
    <dbReference type="NCBI Taxonomy" id="1702097"/>
    <lineage>
        <taxon>Archaea</taxon>
        <taxon>Thermoproteota</taxon>
        <taxon>Thermoprotei</taxon>
        <taxon>Sulfolobales</taxon>
        <taxon>Sulfolobaceae</taxon>
        <taxon>Saccharolobus</taxon>
    </lineage>
</organism>
<dbReference type="GO" id="GO:0005524">
    <property type="term" value="F:ATP binding"/>
    <property type="evidence" value="ECO:0007669"/>
    <property type="project" value="UniProtKB-KW"/>
</dbReference>
<dbReference type="KEGG" id="scas:SACC_23010"/>
<sequence length="464" mass="52139">MAIDNLIDKFRANLDKYKKMGLNPLSLATGCAVKVDLIDTVYPAIQKIRGELIRRNIEILPREDADIFVTREKMEMKRIINGGEFDADRAVSLIQVNQETAGDPNKFAEFLLKTYTSIKTSRKLTIGKGHSIVTTNPKGEVAVLDLFRLEGGKENSYTVANNDTIQIVDPLDDPGSQMQVDVAISNSLNDLFTKGVFQDLKMIPVADAPVNELKQQLLRNFENYSRTYSIELLNDVQPNSKTLMIGATVIGKSDHELPTFYNKVNENMEILVTRPVGELTPINVYMWMLTVPELIEDMEARGITIQRVEEAKKRALNYMRSPNIEVAKIIYEYLPPFGGAFNEESHIAMTTDVTGPGIFVIKEFAEKAQVDIELFEIPVIDKEIHEFATENFIIPNSTAGTNGAIVIFAHKKVINEIYDELKKKGQEPYIIGKVIGKGNGTVIAPSTITKYIHRNNVLRQFKIK</sequence>
<reference evidence="3 4" key="1">
    <citation type="journal article" date="2022" name="Microbiol. Resour. Announc.">
        <title>Complete Genome Sequence of the Hyperthermophilic and Acidophilic Archaeon Saccharolobus caldissimus Strain HS-3T.</title>
        <authorList>
            <person name="Sakai H.D."/>
            <person name="Kurosawa N."/>
        </authorList>
    </citation>
    <scope>NUCLEOTIDE SEQUENCE [LARGE SCALE GENOMIC DNA]</scope>
    <source>
        <strain evidence="3 4">JCM32116</strain>
    </source>
</reference>
<dbReference type="InterPro" id="IPR036676">
    <property type="entry name" value="PurM-like_C_sf"/>
</dbReference>
<dbReference type="GO" id="GO:0004756">
    <property type="term" value="F:selenide, water dikinase activity"/>
    <property type="evidence" value="ECO:0007669"/>
    <property type="project" value="TreeGrafter"/>
</dbReference>
<dbReference type="PIRSF" id="PIRSF032675">
    <property type="entry name" value="UCP032675"/>
    <property type="match status" value="1"/>
</dbReference>
<evidence type="ECO:0000313" key="3">
    <source>
        <dbReference type="EMBL" id="BDB99284.1"/>
    </source>
</evidence>
<dbReference type="RefSeq" id="WP_229569608.1">
    <property type="nucleotide sequence ID" value="NZ_AP025226.1"/>
</dbReference>
<dbReference type="GO" id="GO:0016260">
    <property type="term" value="P:selenocysteine biosynthetic process"/>
    <property type="evidence" value="ECO:0007669"/>
    <property type="project" value="TreeGrafter"/>
</dbReference>
<dbReference type="InterPro" id="IPR017003">
    <property type="entry name" value="UCP032675"/>
</dbReference>
<name>A0AAQ4CU03_9CREN</name>
<dbReference type="Gene3D" id="3.90.650.10">
    <property type="entry name" value="PurM-like C-terminal domain"/>
    <property type="match status" value="1"/>
</dbReference>
<gene>
    <name evidence="3" type="ORF">SACC_23010</name>
</gene>
<accession>A0AAQ4CU03</accession>